<protein>
    <submittedName>
        <fullName evidence="4">Type IV pilus assembly protein PilF</fullName>
    </submittedName>
</protein>
<dbReference type="PANTHER" id="PTHR44227:SF3">
    <property type="entry name" value="PROTEIN O-MANNOSYL-TRANSFERASE TMTC4"/>
    <property type="match status" value="1"/>
</dbReference>
<dbReference type="InterPro" id="IPR013360">
    <property type="entry name" value="Pilus_4_PilW"/>
</dbReference>
<dbReference type="SMART" id="SM00028">
    <property type="entry name" value="TPR"/>
    <property type="match status" value="4"/>
</dbReference>
<dbReference type="Pfam" id="PF13424">
    <property type="entry name" value="TPR_12"/>
    <property type="match status" value="1"/>
</dbReference>
<keyword evidence="1" id="KW-0677">Repeat</keyword>
<keyword evidence="5" id="KW-1185">Reference proteome</keyword>
<comment type="caution">
    <text evidence="4">The sequence shown here is derived from an EMBL/GenBank/DDBJ whole genome shotgun (WGS) entry which is preliminary data.</text>
</comment>
<dbReference type="PROSITE" id="PS50005">
    <property type="entry name" value="TPR"/>
    <property type="match status" value="1"/>
</dbReference>
<feature type="repeat" description="TPR" evidence="3">
    <location>
        <begin position="149"/>
        <end position="182"/>
    </location>
</feature>
<keyword evidence="2 3" id="KW-0802">TPR repeat</keyword>
<evidence type="ECO:0000256" key="1">
    <source>
        <dbReference type="ARBA" id="ARBA00022737"/>
    </source>
</evidence>
<dbReference type="RefSeq" id="WP_133039921.1">
    <property type="nucleotide sequence ID" value="NZ_SLWF01000026.1"/>
</dbReference>
<dbReference type="PANTHER" id="PTHR44227">
    <property type="match status" value="1"/>
</dbReference>
<dbReference type="Pfam" id="PF13181">
    <property type="entry name" value="TPR_8"/>
    <property type="match status" value="1"/>
</dbReference>
<dbReference type="InterPro" id="IPR019734">
    <property type="entry name" value="TPR_rpt"/>
</dbReference>
<evidence type="ECO:0000313" key="5">
    <source>
        <dbReference type="Proteomes" id="UP000294832"/>
    </source>
</evidence>
<dbReference type="Proteomes" id="UP000294832">
    <property type="component" value="Unassembled WGS sequence"/>
</dbReference>
<dbReference type="OrthoDB" id="9814042at2"/>
<proteinExistence type="predicted"/>
<organism evidence="4 5">
    <name type="scientific">Shewanella fodinae</name>
    <dbReference type="NCBI Taxonomy" id="552357"/>
    <lineage>
        <taxon>Bacteria</taxon>
        <taxon>Pseudomonadati</taxon>
        <taxon>Pseudomonadota</taxon>
        <taxon>Gammaproteobacteria</taxon>
        <taxon>Alteromonadales</taxon>
        <taxon>Shewanellaceae</taxon>
        <taxon>Shewanella</taxon>
    </lineage>
</organism>
<name>A0A4R2F557_9GAMM</name>
<gene>
    <name evidence="4" type="ORF">EDC91_12631</name>
</gene>
<accession>A0A4R2F557</accession>
<dbReference type="Gene3D" id="1.25.40.10">
    <property type="entry name" value="Tetratricopeptide repeat domain"/>
    <property type="match status" value="1"/>
</dbReference>
<evidence type="ECO:0000313" key="4">
    <source>
        <dbReference type="EMBL" id="TCN81165.1"/>
    </source>
</evidence>
<sequence>MKHGVWGLAMLTAMCTSLPGCVTEKTYAGTDIPVVEHKFDRNAAALERIQLGLTYLKNGNSEQAKFNLDKAMGYAPELEEVNVAMAYYYQTVGETQKAEDTYERAVNSSNATGDAANNFGVFLCQNGKYVKSEKMFLRAIGNPKYTRTASTYENLGLCQHKAGELEKARQYFEMALKYEPTRQVSLLELTEIALEQQDFQAAKLQLERYHKVAVDSALSLALAIKIEHGLNNIEAAKRYGVLLLAKFPSSPQAKEYRASMH</sequence>
<evidence type="ECO:0000256" key="3">
    <source>
        <dbReference type="PROSITE-ProRule" id="PRU00339"/>
    </source>
</evidence>
<evidence type="ECO:0000256" key="2">
    <source>
        <dbReference type="ARBA" id="ARBA00022803"/>
    </source>
</evidence>
<reference evidence="4 5" key="1">
    <citation type="submission" date="2019-03" db="EMBL/GenBank/DDBJ databases">
        <title>Freshwater and sediment microbial communities from various areas in North America, analyzing microbe dynamics in response to fracking.</title>
        <authorList>
            <person name="Lamendella R."/>
        </authorList>
    </citation>
    <scope>NUCLEOTIDE SEQUENCE [LARGE SCALE GENOMIC DNA]</scope>
    <source>
        <strain evidence="4 5">74A</strain>
    </source>
</reference>
<dbReference type="InterPro" id="IPR011990">
    <property type="entry name" value="TPR-like_helical_dom_sf"/>
</dbReference>
<dbReference type="AlphaFoldDB" id="A0A4R2F557"/>
<dbReference type="InterPro" id="IPR052346">
    <property type="entry name" value="O-mannosyl-transferase_TMTC"/>
</dbReference>
<dbReference type="EMBL" id="SLWF01000026">
    <property type="protein sequence ID" value="TCN81165.1"/>
    <property type="molecule type" value="Genomic_DNA"/>
</dbReference>
<dbReference type="PROSITE" id="PS50293">
    <property type="entry name" value="TPR_REGION"/>
    <property type="match status" value="1"/>
</dbReference>
<dbReference type="NCBIfam" id="TIGR02521">
    <property type="entry name" value="type_IV_pilW"/>
    <property type="match status" value="1"/>
</dbReference>
<dbReference type="SUPFAM" id="SSF81901">
    <property type="entry name" value="HCP-like"/>
    <property type="match status" value="1"/>
</dbReference>